<keyword evidence="3" id="KW-0472">Membrane</keyword>
<organism evidence="5 6">
    <name type="scientific">Diaporthe australafricana</name>
    <dbReference type="NCBI Taxonomy" id="127596"/>
    <lineage>
        <taxon>Eukaryota</taxon>
        <taxon>Fungi</taxon>
        <taxon>Dikarya</taxon>
        <taxon>Ascomycota</taxon>
        <taxon>Pezizomycotina</taxon>
        <taxon>Sordariomycetes</taxon>
        <taxon>Sordariomycetidae</taxon>
        <taxon>Diaporthales</taxon>
        <taxon>Diaporthaceae</taxon>
        <taxon>Diaporthe</taxon>
    </lineage>
</organism>
<evidence type="ECO:0000313" key="5">
    <source>
        <dbReference type="EMBL" id="KAL1875776.1"/>
    </source>
</evidence>
<feature type="transmembrane region" description="Helical" evidence="3">
    <location>
        <begin position="419"/>
        <end position="440"/>
    </location>
</feature>
<reference evidence="5 6" key="1">
    <citation type="journal article" date="2024" name="IMA Fungus">
        <title>IMA Genome - F19 : A genome assembly and annotation guide to empower mycologists, including annotated draft genome sequences of Ceratocystis pirilliformis, Diaporthe australafricana, Fusarium ophioides, Paecilomyces lecythidis, and Sporothrix stenoceras.</title>
        <authorList>
            <person name="Aylward J."/>
            <person name="Wilson A.M."/>
            <person name="Visagie C.M."/>
            <person name="Spraker J."/>
            <person name="Barnes I."/>
            <person name="Buitendag C."/>
            <person name="Ceriani C."/>
            <person name="Del Mar Angel L."/>
            <person name="du Plessis D."/>
            <person name="Fuchs T."/>
            <person name="Gasser K."/>
            <person name="Kramer D."/>
            <person name="Li W."/>
            <person name="Munsamy K."/>
            <person name="Piso A."/>
            <person name="Price J.L."/>
            <person name="Sonnekus B."/>
            <person name="Thomas C."/>
            <person name="van der Nest A."/>
            <person name="van Dijk A."/>
            <person name="van Heerden A."/>
            <person name="van Vuuren N."/>
            <person name="Yilmaz N."/>
            <person name="Duong T.A."/>
            <person name="van der Merwe N.A."/>
            <person name="Wingfield M.J."/>
            <person name="Wingfield B.D."/>
        </authorList>
    </citation>
    <scope>NUCLEOTIDE SEQUENCE [LARGE SCALE GENOMIC DNA]</scope>
    <source>
        <strain evidence="5 6">CMW 18300</strain>
    </source>
</reference>
<gene>
    <name evidence="5" type="ORF">Daus18300_002967</name>
</gene>
<name>A0ABR3XIJ7_9PEZI</name>
<keyword evidence="3" id="KW-1133">Transmembrane helix</keyword>
<accession>A0ABR3XIJ7</accession>
<dbReference type="PANTHER" id="PTHR31082:SF4">
    <property type="entry name" value="PHEROMONE-REGULATED MEMBRANE PROTEIN 10"/>
    <property type="match status" value="1"/>
</dbReference>
<feature type="transmembrane region" description="Helical" evidence="3">
    <location>
        <begin position="375"/>
        <end position="398"/>
    </location>
</feature>
<comment type="caution">
    <text evidence="5">The sequence shown here is derived from an EMBL/GenBank/DDBJ whole genome shotgun (WGS) entry which is preliminary data.</text>
</comment>
<feature type="transmembrane region" description="Helical" evidence="3">
    <location>
        <begin position="256"/>
        <end position="275"/>
    </location>
</feature>
<evidence type="ECO:0000313" key="6">
    <source>
        <dbReference type="Proteomes" id="UP001583177"/>
    </source>
</evidence>
<dbReference type="Pfam" id="PF06738">
    <property type="entry name" value="ThrE"/>
    <property type="match status" value="1"/>
</dbReference>
<feature type="transmembrane region" description="Helical" evidence="3">
    <location>
        <begin position="512"/>
        <end position="532"/>
    </location>
</feature>
<keyword evidence="3" id="KW-0812">Transmembrane</keyword>
<evidence type="ECO:0000259" key="4">
    <source>
        <dbReference type="Pfam" id="PF06738"/>
    </source>
</evidence>
<dbReference type="EMBL" id="JAWRVE010000018">
    <property type="protein sequence ID" value="KAL1875776.1"/>
    <property type="molecule type" value="Genomic_DNA"/>
</dbReference>
<keyword evidence="6" id="KW-1185">Reference proteome</keyword>
<feature type="region of interest" description="Disordered" evidence="2">
    <location>
        <begin position="53"/>
        <end position="94"/>
    </location>
</feature>
<evidence type="ECO:0000256" key="1">
    <source>
        <dbReference type="ARBA" id="ARBA00034125"/>
    </source>
</evidence>
<feature type="transmembrane region" description="Helical" evidence="3">
    <location>
        <begin position="460"/>
        <end position="483"/>
    </location>
</feature>
<dbReference type="InterPro" id="IPR010619">
    <property type="entry name" value="ThrE-like_N"/>
</dbReference>
<sequence length="613" mass="67438">MPSPPSRLKAFARRVREFLVTDMTRDGDKRAGMVVDDLEAELAHLPPAVTRQASFNDSPTIRGAPPMESGWYESPRGSVFGDEPYDRRGASGRTNYPTYRFSTHSADAQPMPPTRSPPLPSGAKGEVFITLSEEQCDIPTRRRYITKLCKATLVYGSPTHRIVPYLQMAARALDMEVYILYVPDNIIIAFDTPDSGDGKHTYQPTEVKLVQGAGTHVGKMQDAHEVYKHVLHSRISVHEGIHRLDEIERRSDGHNVWFMFMIFGFAAVGIAPFAYRARFIDLPVAFITGSLLGVMQLKFAPSHPLYALIFEVTAAILMSFLGRMLGSIRGADGSRIFCYSALTQCSINLLMPGYWMTNAALEIMTKNIVTGGSRMMYALIYSLLLAYGIAIGSTLYGYMDYDAVSNPRCENLIDRRWNLFFVPFFSVQVAIISGAKWRQIPAMVFISFMGYVVNFLSVDLFHGSFTISHTLGGFVIGLLGNLYSKFGWRVEHLLYDRGLGRGANSSNRRSRIGLGASQGFALAAAGMVPAMIVQVPSGLANTGIVAAGLQTADAIVRNTTANNQAFPLGELQLDAMPILLQVIQIGISIAMGLSLAALLLYPLAKKRSGLMAW</sequence>
<dbReference type="PANTHER" id="PTHR31082">
    <property type="entry name" value="PHEROMONE-REGULATED MEMBRANE PROTEIN 10"/>
    <property type="match status" value="1"/>
</dbReference>
<feature type="transmembrane region" description="Helical" evidence="3">
    <location>
        <begin position="578"/>
        <end position="601"/>
    </location>
</feature>
<feature type="domain" description="Threonine/serine exporter-like N-terminal" evidence="4">
    <location>
        <begin position="143"/>
        <end position="395"/>
    </location>
</feature>
<proteinExistence type="inferred from homology"/>
<feature type="transmembrane region" description="Helical" evidence="3">
    <location>
        <begin position="336"/>
        <end position="355"/>
    </location>
</feature>
<evidence type="ECO:0000256" key="3">
    <source>
        <dbReference type="SAM" id="Phobius"/>
    </source>
</evidence>
<evidence type="ECO:0000256" key="2">
    <source>
        <dbReference type="SAM" id="MobiDB-lite"/>
    </source>
</evidence>
<comment type="similarity">
    <text evidence="1">Belongs to the ThrE exporter (TC 2.A.79) family.</text>
</comment>
<dbReference type="Proteomes" id="UP001583177">
    <property type="component" value="Unassembled WGS sequence"/>
</dbReference>
<dbReference type="InterPro" id="IPR051361">
    <property type="entry name" value="ThrE/Ser_Exporter"/>
</dbReference>
<feature type="transmembrane region" description="Helical" evidence="3">
    <location>
        <begin position="305"/>
        <end position="324"/>
    </location>
</feature>
<protein>
    <recommendedName>
        <fullName evidence="4">Threonine/serine exporter-like N-terminal domain-containing protein</fullName>
    </recommendedName>
</protein>